<dbReference type="EMBL" id="JAAOLE020000001">
    <property type="protein sequence ID" value="NVI49342.1"/>
    <property type="molecule type" value="Genomic_DNA"/>
</dbReference>
<dbReference type="AlphaFoldDB" id="A0A973W844"/>
<feature type="compositionally biased region" description="Polar residues" evidence="4">
    <location>
        <begin position="27"/>
        <end position="41"/>
    </location>
</feature>
<dbReference type="InterPro" id="IPR023772">
    <property type="entry name" value="DNA-bd_HTH_TetR-type_CS"/>
</dbReference>
<protein>
    <submittedName>
        <fullName evidence="6">TetR family transcriptional regulator</fullName>
    </submittedName>
</protein>
<dbReference type="InterPro" id="IPR009057">
    <property type="entry name" value="Homeodomain-like_sf"/>
</dbReference>
<name>A0A973W844_9BRAD</name>
<feature type="compositionally biased region" description="Basic residues" evidence="4">
    <location>
        <begin position="15"/>
        <end position="26"/>
    </location>
</feature>
<dbReference type="InterPro" id="IPR050624">
    <property type="entry name" value="HTH-type_Tx_Regulator"/>
</dbReference>
<dbReference type="PROSITE" id="PS01081">
    <property type="entry name" value="HTH_TETR_1"/>
    <property type="match status" value="1"/>
</dbReference>
<dbReference type="PROSITE" id="PS50977">
    <property type="entry name" value="HTH_TETR_2"/>
    <property type="match status" value="1"/>
</dbReference>
<dbReference type="SUPFAM" id="SSF46689">
    <property type="entry name" value="Homeodomain-like"/>
    <property type="match status" value="1"/>
</dbReference>
<gene>
    <name evidence="6" type="ORF">HAP48_042210</name>
</gene>
<organism evidence="6">
    <name type="scientific">Bradyrhizobium septentrionale</name>
    <dbReference type="NCBI Taxonomy" id="1404411"/>
    <lineage>
        <taxon>Bacteria</taxon>
        <taxon>Pseudomonadati</taxon>
        <taxon>Pseudomonadota</taxon>
        <taxon>Alphaproteobacteria</taxon>
        <taxon>Hyphomicrobiales</taxon>
        <taxon>Nitrobacteraceae</taxon>
        <taxon>Bradyrhizobium</taxon>
    </lineage>
</organism>
<dbReference type="PANTHER" id="PTHR43479">
    <property type="entry name" value="ACREF/ENVCD OPERON REPRESSOR-RELATED"/>
    <property type="match status" value="1"/>
</dbReference>
<dbReference type="Pfam" id="PF17754">
    <property type="entry name" value="TetR_C_14"/>
    <property type="match status" value="1"/>
</dbReference>
<dbReference type="InterPro" id="IPR041347">
    <property type="entry name" value="MftR_C"/>
</dbReference>
<reference evidence="6" key="1">
    <citation type="submission" date="2020-06" db="EMBL/GenBank/DDBJ databases">
        <title>Whole Genome Sequence of Bradyrhizobium sp. Strain 1S1.</title>
        <authorList>
            <person name="Bromfield E.S.P."/>
            <person name="Cloutier S."/>
        </authorList>
    </citation>
    <scope>NUCLEOTIDE SEQUENCE [LARGE SCALE GENOMIC DNA]</scope>
    <source>
        <strain evidence="6">1S1</strain>
    </source>
</reference>
<dbReference type="GO" id="GO:0003677">
    <property type="term" value="F:DNA binding"/>
    <property type="evidence" value="ECO:0007669"/>
    <property type="project" value="UniProtKB-UniRule"/>
</dbReference>
<keyword evidence="1 2" id="KW-0238">DNA-binding</keyword>
<evidence type="ECO:0000259" key="5">
    <source>
        <dbReference type="PROSITE" id="PS50977"/>
    </source>
</evidence>
<keyword evidence="3" id="KW-0175">Coiled coil</keyword>
<feature type="coiled-coil region" evidence="3">
    <location>
        <begin position="156"/>
        <end position="188"/>
    </location>
</feature>
<sequence>MKCALSAFLQEVKNLKRPAPARKSAKPRQSNGNSAPPTATSGLRARKRRETRERLTRAAMALFLERGFEATTLDDIVAAADISRRTFFHYFASKEDVVFAWQEDGSTALIAAVAARPATESMLQAAENAIAEMVLQLDPREAVALARLKRDNPALQARDQVKYEKLERELAEALLKRAGNKADRMKARLVAMITTGAMRVGGDLWAADGAREKPELLAKRIFAAIRAIFE</sequence>
<feature type="region of interest" description="Disordered" evidence="4">
    <location>
        <begin position="15"/>
        <end position="50"/>
    </location>
</feature>
<dbReference type="PRINTS" id="PR00455">
    <property type="entry name" value="HTHTETR"/>
</dbReference>
<evidence type="ECO:0000313" key="6">
    <source>
        <dbReference type="EMBL" id="NVI49342.1"/>
    </source>
</evidence>
<feature type="DNA-binding region" description="H-T-H motif" evidence="2">
    <location>
        <begin position="72"/>
        <end position="91"/>
    </location>
</feature>
<dbReference type="Gene3D" id="1.10.357.10">
    <property type="entry name" value="Tetracycline Repressor, domain 2"/>
    <property type="match status" value="1"/>
</dbReference>
<evidence type="ECO:0000256" key="1">
    <source>
        <dbReference type="ARBA" id="ARBA00023125"/>
    </source>
</evidence>
<evidence type="ECO:0000256" key="4">
    <source>
        <dbReference type="SAM" id="MobiDB-lite"/>
    </source>
</evidence>
<feature type="domain" description="HTH tetR-type" evidence="5">
    <location>
        <begin position="49"/>
        <end position="109"/>
    </location>
</feature>
<evidence type="ECO:0000256" key="3">
    <source>
        <dbReference type="SAM" id="Coils"/>
    </source>
</evidence>
<comment type="caution">
    <text evidence="6">The sequence shown here is derived from an EMBL/GenBank/DDBJ whole genome shotgun (WGS) entry which is preliminary data.</text>
</comment>
<accession>A0A973W844</accession>
<dbReference type="PANTHER" id="PTHR43479:SF12">
    <property type="entry name" value="TRANSCRIPTIONAL REGULATORY PROTEIN"/>
    <property type="match status" value="1"/>
</dbReference>
<proteinExistence type="predicted"/>
<evidence type="ECO:0000256" key="2">
    <source>
        <dbReference type="PROSITE-ProRule" id="PRU00335"/>
    </source>
</evidence>
<dbReference type="Pfam" id="PF00440">
    <property type="entry name" value="TetR_N"/>
    <property type="match status" value="1"/>
</dbReference>
<dbReference type="InterPro" id="IPR001647">
    <property type="entry name" value="HTH_TetR"/>
</dbReference>